<name>A0A149QCJ4_9PROT</name>
<dbReference type="InterPro" id="IPR000639">
    <property type="entry name" value="Epox_hydrolase-like"/>
</dbReference>
<dbReference type="PANTHER" id="PTHR46118">
    <property type="entry name" value="PROTEIN ABHD11"/>
    <property type="match status" value="1"/>
</dbReference>
<reference evidence="6 7" key="1">
    <citation type="submission" date="2015-06" db="EMBL/GenBank/DDBJ databases">
        <title>Improved classification and identification of acetic acid bacteria using matrix-assisted laser desorption/ionization time-of-flight mass spectrometry; Gluconobacter nephelii and Gluconobacter uchimurae are later heterotypic synonyms of Gluconobacter japonicus and Gluconobacter oxydans, respectively.</title>
        <authorList>
            <person name="Li L."/>
            <person name="Cleenwerck I."/>
            <person name="De Vuyst L."/>
            <person name="Vandamme P."/>
        </authorList>
    </citation>
    <scope>NUCLEOTIDE SEQUENCE [LARGE SCALE GENOMIC DNA]</scope>
    <source>
        <strain evidence="4 6">LMG 1608</strain>
        <strain evidence="3 7">LMG 1625</strain>
    </source>
</reference>
<sequence length="261" mass="28933">MLLNVIERGPDVSSEATPLPPVVLLHGLFGRARNLGFVQRRLAATRRTLALDLRNHGDSPHGPMSFRIMADDVRETLEHHNALPAMLLGHSMGGKTAMMLALRHPECVHSLLVVDIAPGEGGFTRMDVPAELETLDFPPHLDRAGADALLRPLIPSEAIRQMMVQNMRLGDNPGWSIGLADIMTALPTIMSWPELPPGTQYDGPTLFIRGEISPYIQPKNYPAMRRLFPHYTLETISGAGHWVHVDAPKRFAELVEKFAER</sequence>
<dbReference type="Proteomes" id="UP001523543">
    <property type="component" value="Unassembled WGS sequence"/>
</dbReference>
<dbReference type="InterPro" id="IPR029058">
    <property type="entry name" value="AB_hydrolase_fold"/>
</dbReference>
<dbReference type="Proteomes" id="UP000075473">
    <property type="component" value="Unassembled WGS sequence"/>
</dbReference>
<dbReference type="PRINTS" id="PR00412">
    <property type="entry name" value="EPOXHYDRLASE"/>
</dbReference>
<evidence type="ECO:0000313" key="3">
    <source>
        <dbReference type="EMBL" id="KXU95048.1"/>
    </source>
</evidence>
<dbReference type="Proteomes" id="UP000075312">
    <property type="component" value="Unassembled WGS sequence"/>
</dbReference>
<evidence type="ECO:0000313" key="4">
    <source>
        <dbReference type="EMBL" id="KXV70891.1"/>
    </source>
</evidence>
<organism evidence="3 7">
    <name type="scientific">Acetobacter cerevisiae</name>
    <dbReference type="NCBI Taxonomy" id="178900"/>
    <lineage>
        <taxon>Bacteria</taxon>
        <taxon>Pseudomonadati</taxon>
        <taxon>Pseudomonadota</taxon>
        <taxon>Alphaproteobacteria</taxon>
        <taxon>Acetobacterales</taxon>
        <taxon>Acetobacteraceae</taxon>
        <taxon>Acetobacter</taxon>
    </lineage>
</organism>
<evidence type="ECO:0000313" key="7">
    <source>
        <dbReference type="Proteomes" id="UP000075473"/>
    </source>
</evidence>
<dbReference type="EMBL" id="LHZA01000137">
    <property type="protein sequence ID" value="KXU95048.1"/>
    <property type="molecule type" value="Genomic_DNA"/>
</dbReference>
<evidence type="ECO:0000256" key="1">
    <source>
        <dbReference type="ARBA" id="ARBA00022801"/>
    </source>
</evidence>
<feature type="domain" description="AB hydrolase-1" evidence="2">
    <location>
        <begin position="22"/>
        <end position="253"/>
    </location>
</feature>
<evidence type="ECO:0000313" key="6">
    <source>
        <dbReference type="Proteomes" id="UP000075312"/>
    </source>
</evidence>
<evidence type="ECO:0000259" key="2">
    <source>
        <dbReference type="Pfam" id="PF12697"/>
    </source>
</evidence>
<dbReference type="RefSeq" id="WP_062143682.1">
    <property type="nucleotide sequence ID" value="NZ_JAMYZR010000010.1"/>
</dbReference>
<dbReference type="InterPro" id="IPR000073">
    <property type="entry name" value="AB_hydrolase_1"/>
</dbReference>
<evidence type="ECO:0000313" key="5">
    <source>
        <dbReference type="EMBL" id="MCP1246068.1"/>
    </source>
</evidence>
<dbReference type="PRINTS" id="PR00111">
    <property type="entry name" value="ABHYDROLASE"/>
</dbReference>
<proteinExistence type="predicted"/>
<gene>
    <name evidence="3" type="ORF">AD928_06295</name>
    <name evidence="4" type="ORF">AD952_11470</name>
    <name evidence="5" type="ORF">NKW54_08960</name>
</gene>
<protein>
    <submittedName>
        <fullName evidence="5">Alpha/beta fold hydrolase</fullName>
    </submittedName>
    <submittedName>
        <fullName evidence="3">Esterase</fullName>
    </submittedName>
</protein>
<dbReference type="PATRIC" id="fig|178900.5.peg.66"/>
<dbReference type="Pfam" id="PF12697">
    <property type="entry name" value="Abhydrolase_6"/>
    <property type="match status" value="1"/>
</dbReference>
<dbReference type="AlphaFoldDB" id="A0A149QCJ4"/>
<keyword evidence="8" id="KW-1185">Reference proteome</keyword>
<dbReference type="PANTHER" id="PTHR46118:SF4">
    <property type="entry name" value="PROTEIN ABHD11"/>
    <property type="match status" value="1"/>
</dbReference>
<keyword evidence="1 5" id="KW-0378">Hydrolase</keyword>
<evidence type="ECO:0000313" key="8">
    <source>
        <dbReference type="Proteomes" id="UP001523543"/>
    </source>
</evidence>
<dbReference type="EMBL" id="LHZY01000046">
    <property type="protein sequence ID" value="KXV70891.1"/>
    <property type="molecule type" value="Genomic_DNA"/>
</dbReference>
<reference evidence="5 8" key="2">
    <citation type="submission" date="2022-06" db="EMBL/GenBank/DDBJ databases">
        <title>Acetobacer genomes from food samples.</title>
        <authorList>
            <person name="Sombolestani A."/>
        </authorList>
    </citation>
    <scope>NUCLEOTIDE SEQUENCE [LARGE SCALE GENOMIC DNA]</scope>
    <source>
        <strain evidence="5 8">R-83281</strain>
    </source>
</reference>
<dbReference type="SUPFAM" id="SSF53474">
    <property type="entry name" value="alpha/beta-Hydrolases"/>
    <property type="match status" value="1"/>
</dbReference>
<dbReference type="EMBL" id="JAMYZR010000010">
    <property type="protein sequence ID" value="MCP1246068.1"/>
    <property type="molecule type" value="Genomic_DNA"/>
</dbReference>
<dbReference type="GO" id="GO:0052689">
    <property type="term" value="F:carboxylic ester hydrolase activity"/>
    <property type="evidence" value="ECO:0007669"/>
    <property type="project" value="TreeGrafter"/>
</dbReference>
<dbReference type="Gene3D" id="3.40.50.1820">
    <property type="entry name" value="alpha/beta hydrolase"/>
    <property type="match status" value="1"/>
</dbReference>
<accession>A0A149QCJ4</accession>
<comment type="caution">
    <text evidence="3">The sequence shown here is derived from an EMBL/GenBank/DDBJ whole genome shotgun (WGS) entry which is preliminary data.</text>
</comment>